<comment type="caution">
    <text evidence="5">The sequence shown here is derived from an EMBL/GenBank/DDBJ whole genome shotgun (WGS) entry which is preliminary data.</text>
</comment>
<dbReference type="GO" id="GO:0006355">
    <property type="term" value="P:regulation of DNA-templated transcription"/>
    <property type="evidence" value="ECO:0007669"/>
    <property type="project" value="InterPro"/>
</dbReference>
<dbReference type="EMBL" id="FMIK01000024">
    <property type="protein sequence ID" value="SCL91378.1"/>
    <property type="molecule type" value="Genomic_DNA"/>
</dbReference>
<dbReference type="GO" id="GO:0003677">
    <property type="term" value="F:DNA binding"/>
    <property type="evidence" value="ECO:0007669"/>
    <property type="project" value="UniProtKB-KW"/>
</dbReference>
<feature type="domain" description="HTH luxR-type" evidence="4">
    <location>
        <begin position="1"/>
        <end position="60"/>
    </location>
</feature>
<reference evidence="5 6" key="1">
    <citation type="submission" date="2016-08" db="EMBL/GenBank/DDBJ databases">
        <authorList>
            <person name="Loux V."/>
            <person name="Rue O."/>
        </authorList>
    </citation>
    <scope>NUCLEOTIDE SEQUENCE [LARGE SCALE GENOMIC DNA]</scope>
    <source>
        <strain evidence="5 6">AFSSA_08CEB44bac</strain>
    </source>
</reference>
<dbReference type="PRINTS" id="PR00038">
    <property type="entry name" value="HTHLUXR"/>
</dbReference>
<evidence type="ECO:0000256" key="3">
    <source>
        <dbReference type="ARBA" id="ARBA00023163"/>
    </source>
</evidence>
<keyword evidence="3" id="KW-0804">Transcription</keyword>
<keyword evidence="2" id="KW-0238">DNA-binding</keyword>
<dbReference type="Gene3D" id="1.10.10.10">
    <property type="entry name" value="Winged helix-like DNA-binding domain superfamily/Winged helix DNA-binding domain"/>
    <property type="match status" value="1"/>
</dbReference>
<dbReference type="InterPro" id="IPR036388">
    <property type="entry name" value="WH-like_DNA-bd_sf"/>
</dbReference>
<dbReference type="CDD" id="cd06170">
    <property type="entry name" value="LuxR_C_like"/>
    <property type="match status" value="1"/>
</dbReference>
<accession>A0AAX2CG99</accession>
<name>A0AAX2CG99_9BACI</name>
<sequence>MLTKREKEVLYEIAKGRSNKEIAVELHITEQTVKTHVSNVLAKLEVEDRTQAALYAVKQEI</sequence>
<dbReference type="PANTHER" id="PTHR44688">
    <property type="entry name" value="DNA-BINDING TRANSCRIPTIONAL ACTIVATOR DEVR_DOSR"/>
    <property type="match status" value="1"/>
</dbReference>
<proteinExistence type="predicted"/>
<evidence type="ECO:0000259" key="4">
    <source>
        <dbReference type="PROSITE" id="PS50043"/>
    </source>
</evidence>
<dbReference type="Pfam" id="PF00196">
    <property type="entry name" value="GerE"/>
    <property type="match status" value="1"/>
</dbReference>
<organism evidence="5 6">
    <name type="scientific">Bacillus cytotoxicus</name>
    <dbReference type="NCBI Taxonomy" id="580165"/>
    <lineage>
        <taxon>Bacteria</taxon>
        <taxon>Bacillati</taxon>
        <taxon>Bacillota</taxon>
        <taxon>Bacilli</taxon>
        <taxon>Bacillales</taxon>
        <taxon>Bacillaceae</taxon>
        <taxon>Bacillus</taxon>
        <taxon>Bacillus cereus group</taxon>
    </lineage>
</organism>
<evidence type="ECO:0000313" key="6">
    <source>
        <dbReference type="Proteomes" id="UP000242164"/>
    </source>
</evidence>
<dbReference type="SMART" id="SM00421">
    <property type="entry name" value="HTH_LUXR"/>
    <property type="match status" value="1"/>
</dbReference>
<evidence type="ECO:0000256" key="2">
    <source>
        <dbReference type="ARBA" id="ARBA00023125"/>
    </source>
</evidence>
<dbReference type="SUPFAM" id="SSF46894">
    <property type="entry name" value="C-terminal effector domain of the bipartite response regulators"/>
    <property type="match status" value="1"/>
</dbReference>
<dbReference type="PANTHER" id="PTHR44688:SF16">
    <property type="entry name" value="DNA-BINDING TRANSCRIPTIONAL ACTIVATOR DEVR_DOSR"/>
    <property type="match status" value="1"/>
</dbReference>
<gene>
    <name evidence="5" type="ORF">BCB44BAC_01868</name>
</gene>
<keyword evidence="1" id="KW-0805">Transcription regulation</keyword>
<dbReference type="PROSITE" id="PS50043">
    <property type="entry name" value="HTH_LUXR_2"/>
    <property type="match status" value="1"/>
</dbReference>
<dbReference type="AlphaFoldDB" id="A0AAX2CG99"/>
<dbReference type="InterPro" id="IPR016032">
    <property type="entry name" value="Sig_transdc_resp-reg_C-effctor"/>
</dbReference>
<dbReference type="InterPro" id="IPR000792">
    <property type="entry name" value="Tscrpt_reg_LuxR_C"/>
</dbReference>
<protein>
    <submittedName>
        <fullName evidence="5">LuxR family transcriptional regulator</fullName>
    </submittedName>
</protein>
<dbReference type="PROSITE" id="PS00622">
    <property type="entry name" value="HTH_LUXR_1"/>
    <property type="match status" value="1"/>
</dbReference>
<evidence type="ECO:0000256" key="1">
    <source>
        <dbReference type="ARBA" id="ARBA00023015"/>
    </source>
</evidence>
<dbReference type="Proteomes" id="UP000242164">
    <property type="component" value="Unassembled WGS sequence"/>
</dbReference>
<evidence type="ECO:0000313" key="5">
    <source>
        <dbReference type="EMBL" id="SCL91378.1"/>
    </source>
</evidence>